<comment type="caution">
    <text evidence="3">The sequence shown here is derived from an EMBL/GenBank/DDBJ whole genome shotgun (WGS) entry which is preliminary data.</text>
</comment>
<comment type="subcellular location">
    <subcellularLocation>
        <location evidence="1">Secreted</location>
    </subcellularLocation>
</comment>
<dbReference type="PANTHER" id="PTHR38340:SF1">
    <property type="entry name" value="S-LAYER PROTEIN"/>
    <property type="match status" value="1"/>
</dbReference>
<organism evidence="3 4">
    <name type="scientific">Rubellimicrobium roseum</name>
    <dbReference type="NCBI Taxonomy" id="687525"/>
    <lineage>
        <taxon>Bacteria</taxon>
        <taxon>Pseudomonadati</taxon>
        <taxon>Pseudomonadota</taxon>
        <taxon>Alphaproteobacteria</taxon>
        <taxon>Rhodobacterales</taxon>
        <taxon>Roseobacteraceae</taxon>
        <taxon>Rubellimicrobium</taxon>
    </lineage>
</organism>
<dbReference type="SUPFAM" id="SSF51120">
    <property type="entry name" value="beta-Roll"/>
    <property type="match status" value="1"/>
</dbReference>
<dbReference type="InterPro" id="IPR011049">
    <property type="entry name" value="Serralysin-like_metalloprot_C"/>
</dbReference>
<dbReference type="Pfam" id="PF00353">
    <property type="entry name" value="HemolysinCabind"/>
    <property type="match status" value="2"/>
</dbReference>
<keyword evidence="2" id="KW-0964">Secreted</keyword>
<dbReference type="InterPro" id="IPR050557">
    <property type="entry name" value="RTX_toxin/Mannuronan_C5-epim"/>
</dbReference>
<dbReference type="InterPro" id="IPR001343">
    <property type="entry name" value="Hemolysn_Ca-bd"/>
</dbReference>
<dbReference type="EMBL" id="VDFV01000005">
    <property type="protein sequence ID" value="TNC72980.1"/>
    <property type="molecule type" value="Genomic_DNA"/>
</dbReference>
<accession>A0A5C4NG88</accession>
<protein>
    <recommendedName>
        <fullName evidence="5">Calcium-binding protein</fullName>
    </recommendedName>
</protein>
<reference evidence="3 4" key="1">
    <citation type="submission" date="2019-06" db="EMBL/GenBank/DDBJ databases">
        <authorList>
            <person name="Jiang L."/>
        </authorList>
    </citation>
    <scope>NUCLEOTIDE SEQUENCE [LARGE SCALE GENOMIC DNA]</scope>
    <source>
        <strain evidence="3 4">YIM 48858</strain>
    </source>
</reference>
<dbReference type="GO" id="GO:0005615">
    <property type="term" value="C:extracellular space"/>
    <property type="evidence" value="ECO:0007669"/>
    <property type="project" value="InterPro"/>
</dbReference>
<dbReference type="InterPro" id="IPR018511">
    <property type="entry name" value="Hemolysin-typ_Ca-bd_CS"/>
</dbReference>
<dbReference type="PROSITE" id="PS00330">
    <property type="entry name" value="HEMOLYSIN_CALCIUM"/>
    <property type="match status" value="3"/>
</dbReference>
<dbReference type="PANTHER" id="PTHR38340">
    <property type="entry name" value="S-LAYER PROTEIN"/>
    <property type="match status" value="1"/>
</dbReference>
<keyword evidence="4" id="KW-1185">Reference proteome</keyword>
<dbReference type="Gene3D" id="2.150.10.10">
    <property type="entry name" value="Serralysin-like metalloprotease, C-terminal"/>
    <property type="match status" value="1"/>
</dbReference>
<evidence type="ECO:0000256" key="2">
    <source>
        <dbReference type="ARBA" id="ARBA00022525"/>
    </source>
</evidence>
<dbReference type="PRINTS" id="PR00313">
    <property type="entry name" value="CABNDNGRPT"/>
</dbReference>
<sequence>MAFFRIYDAAGVGLNSDIESIFPSGDDFDVTGMDYDLLSDDRARFSGMLDNGLSFRAIVSDIRAEPALRSMDFLSNGAMVMTLSQLRIPVDDDSGFDRILAGADEMIGNRYADVLEGEGGNDILRGGGGNDRLRGGDGNDLLQGGAGADKLNGGVGKDRLDVGLDAQADTIVFSGARHSAVGRGRDVVVNFDRGEDHVDLRALDARSDTLGDDAFLWGGQTRADRSLWWVATDSGVILKGDLGGDGDSRADFEIMLNGIDALSKGDILL</sequence>
<dbReference type="Proteomes" id="UP000305709">
    <property type="component" value="Unassembled WGS sequence"/>
</dbReference>
<gene>
    <name evidence="3" type="ORF">FHG71_06690</name>
</gene>
<name>A0A5C4NG88_9RHOB</name>
<proteinExistence type="predicted"/>
<evidence type="ECO:0000313" key="4">
    <source>
        <dbReference type="Proteomes" id="UP000305709"/>
    </source>
</evidence>
<dbReference type="RefSeq" id="WP_139080859.1">
    <property type="nucleotide sequence ID" value="NZ_VDFV01000005.1"/>
</dbReference>
<dbReference type="OrthoDB" id="7763943at2"/>
<evidence type="ECO:0008006" key="5">
    <source>
        <dbReference type="Google" id="ProtNLM"/>
    </source>
</evidence>
<dbReference type="GO" id="GO:0005509">
    <property type="term" value="F:calcium ion binding"/>
    <property type="evidence" value="ECO:0007669"/>
    <property type="project" value="InterPro"/>
</dbReference>
<evidence type="ECO:0000256" key="1">
    <source>
        <dbReference type="ARBA" id="ARBA00004613"/>
    </source>
</evidence>
<dbReference type="AlphaFoldDB" id="A0A5C4NG88"/>
<evidence type="ECO:0000313" key="3">
    <source>
        <dbReference type="EMBL" id="TNC72980.1"/>
    </source>
</evidence>